<dbReference type="eggNOG" id="KOG1293">
    <property type="taxonomic scope" value="Eukaryota"/>
</dbReference>
<dbReference type="InterPro" id="IPR011989">
    <property type="entry name" value="ARM-like"/>
</dbReference>
<gene>
    <name evidence="8" type="ORF">CC1G_02856</name>
</gene>
<keyword evidence="9" id="KW-1185">Reference proteome</keyword>
<feature type="region of interest" description="Disordered" evidence="7">
    <location>
        <begin position="136"/>
        <end position="166"/>
    </location>
</feature>
<keyword evidence="3" id="KW-0963">Cytoplasm</keyword>
<dbReference type="Gene3D" id="1.25.10.10">
    <property type="entry name" value="Leucine-rich Repeat Variant"/>
    <property type="match status" value="2"/>
</dbReference>
<feature type="repeat" description="ARM" evidence="6">
    <location>
        <begin position="598"/>
        <end position="628"/>
    </location>
</feature>
<organism evidence="8 9">
    <name type="scientific">Coprinopsis cinerea (strain Okayama-7 / 130 / ATCC MYA-4618 / FGSC 9003)</name>
    <name type="common">Inky cap fungus</name>
    <name type="synonym">Hormographiella aspergillata</name>
    <dbReference type="NCBI Taxonomy" id="240176"/>
    <lineage>
        <taxon>Eukaryota</taxon>
        <taxon>Fungi</taxon>
        <taxon>Dikarya</taxon>
        <taxon>Basidiomycota</taxon>
        <taxon>Agaricomycotina</taxon>
        <taxon>Agaricomycetes</taxon>
        <taxon>Agaricomycetidae</taxon>
        <taxon>Agaricales</taxon>
        <taxon>Agaricineae</taxon>
        <taxon>Psathyrellaceae</taxon>
        <taxon>Coprinopsis</taxon>
    </lineage>
</organism>
<protein>
    <submittedName>
        <fullName evidence="8">BSP2p</fullName>
    </submittedName>
</protein>
<evidence type="ECO:0000313" key="9">
    <source>
        <dbReference type="Proteomes" id="UP000001861"/>
    </source>
</evidence>
<dbReference type="AlphaFoldDB" id="A8N087"/>
<name>A8N087_COPC7</name>
<dbReference type="EMBL" id="AACS02000001">
    <property type="protein sequence ID" value="EAU93626.2"/>
    <property type="molecule type" value="Genomic_DNA"/>
</dbReference>
<dbReference type="OMA" id="KACFILY"/>
<dbReference type="RefSeq" id="XP_001828275.2">
    <property type="nucleotide sequence ID" value="XM_001828223.2"/>
</dbReference>
<evidence type="ECO:0000256" key="5">
    <source>
        <dbReference type="ARBA" id="ARBA00023242"/>
    </source>
</evidence>
<sequence length="959" mass="101318">MRIEAAHIVASLAYGSDATLGALLRNDAPRALLFAISNFKPQDPITLRSAFARALKTICASLADIVGPPLYGIPPDEKSEILAEAKEALARIFSAVGLSGCVPPPVTSRTIDVSPNPQRRYLDFYSPAHRYVYKAEGDDDSAGASTSKSTPKKNRGWEKTAVTSGAASGPGIIVDPVVAATGGWAVRALVGLLSAKETKLQEAALEALGALARDTTVVAMTLVKQPHPDAPAPISLVHGLTKAKNVDVQLAACVCATRIIRACGMSATYYLTPVDDACIRNVISIVNRILGSQVEPVHIVIKTCFVLYFLITDDRKLSQLAYDRGCLEKLARILKDITPSEAKEGWDESEAESVSKLREAVLTALATLALFNTDVRRSISDTHELLPRISVSLTCKYTGVRYAACQAVRMLARAVSVLRTNIVDSGLGMAVFEVFKRGVGGPGGDKEKQVAGGDPPAKEDRRVVEAALKAICNIVVEFSPLRPIFLDQGVMPRLMQLIHAGDGRASDEYANSLRLNAMWAVKNLLWKSTTETKRDVMNQFGWRVLFDFLHDPSEEIQEQAYHIVRNIAENEEGISLVFRELCPLPASSSTTSGLTPSSMLDSIASLLLTPTSSQSVVAQATYVLANLANGQARETSAILHHPRLLEALRTVIAERGSEVRRPAVSCILQLVMEREGARERRRMMVNRGVGETLKRVCEWAPMSLSSAPGGSGGRRMSHGSGMGSPVVGGYLHLSDRTGGPGTSPTQTRSMNLGHQRTATGTFTVGSPSLVPASPTGVPTTPASSGAPPYHIHPHSYYHSHHHPNPHHAHAFTSAAGSGGISASVPSGGMAHMVGALGSGLSSATPPPVPGYGPYPGLSMGPGGMVYTPTMYSGPGPVAGRGYGSMGVPIVSPSLGSAVADVGAPPGTPIGVASGVTGGSGIGSIGPHAPLHPAIDVDKEVYDRARRALDWLEHGEGYGV</sequence>
<dbReference type="InterPro" id="IPR000225">
    <property type="entry name" value="Armadillo"/>
</dbReference>
<dbReference type="PANTHER" id="PTHR15651:SF7">
    <property type="entry name" value="ARMADILLO REPEAT-CONTAINING PROTEIN 8"/>
    <property type="match status" value="1"/>
</dbReference>
<evidence type="ECO:0000256" key="6">
    <source>
        <dbReference type="PROSITE-ProRule" id="PRU00259"/>
    </source>
</evidence>
<evidence type="ECO:0000256" key="3">
    <source>
        <dbReference type="ARBA" id="ARBA00022490"/>
    </source>
</evidence>
<reference evidence="8 9" key="1">
    <citation type="journal article" date="2010" name="Proc. Natl. Acad. Sci. U.S.A.">
        <title>Insights into evolution of multicellular fungi from the assembled chromosomes of the mushroom Coprinopsis cinerea (Coprinus cinereus).</title>
        <authorList>
            <person name="Stajich J.E."/>
            <person name="Wilke S.K."/>
            <person name="Ahren D."/>
            <person name="Au C.H."/>
            <person name="Birren B.W."/>
            <person name="Borodovsky M."/>
            <person name="Burns C."/>
            <person name="Canback B."/>
            <person name="Casselton L.A."/>
            <person name="Cheng C.K."/>
            <person name="Deng J."/>
            <person name="Dietrich F.S."/>
            <person name="Fargo D.C."/>
            <person name="Farman M.L."/>
            <person name="Gathman A.C."/>
            <person name="Goldberg J."/>
            <person name="Guigo R."/>
            <person name="Hoegger P.J."/>
            <person name="Hooker J.B."/>
            <person name="Huggins A."/>
            <person name="James T.Y."/>
            <person name="Kamada T."/>
            <person name="Kilaru S."/>
            <person name="Kodira C."/>
            <person name="Kues U."/>
            <person name="Kupfer D."/>
            <person name="Kwan H.S."/>
            <person name="Lomsadze A."/>
            <person name="Li W."/>
            <person name="Lilly W.W."/>
            <person name="Ma L.J."/>
            <person name="Mackey A.J."/>
            <person name="Manning G."/>
            <person name="Martin F."/>
            <person name="Muraguchi H."/>
            <person name="Natvig D.O."/>
            <person name="Palmerini H."/>
            <person name="Ramesh M.A."/>
            <person name="Rehmeyer C.J."/>
            <person name="Roe B.A."/>
            <person name="Shenoy N."/>
            <person name="Stanke M."/>
            <person name="Ter-Hovhannisyan V."/>
            <person name="Tunlid A."/>
            <person name="Velagapudi R."/>
            <person name="Vision T.J."/>
            <person name="Zeng Q."/>
            <person name="Zolan M.E."/>
            <person name="Pukkila P.J."/>
        </authorList>
    </citation>
    <scope>NUCLEOTIDE SEQUENCE [LARGE SCALE GENOMIC DNA]</scope>
    <source>
        <strain evidence="9">Okayama-7 / 130 / ATCC MYA-4618 / FGSC 9003</strain>
    </source>
</reference>
<accession>A8N087</accession>
<dbReference type="OrthoDB" id="5559898at2759"/>
<dbReference type="InterPro" id="IPR038739">
    <property type="entry name" value="ARMC8/Vid28"/>
</dbReference>
<dbReference type="InParanoid" id="A8N087"/>
<proteinExistence type="predicted"/>
<dbReference type="SMART" id="SM00185">
    <property type="entry name" value="ARM"/>
    <property type="match status" value="5"/>
</dbReference>
<feature type="region of interest" description="Disordered" evidence="7">
    <location>
        <begin position="762"/>
        <end position="786"/>
    </location>
</feature>
<dbReference type="KEGG" id="cci:CC1G_02856"/>
<dbReference type="GO" id="GO:0005634">
    <property type="term" value="C:nucleus"/>
    <property type="evidence" value="ECO:0007669"/>
    <property type="project" value="UniProtKB-SubCell"/>
</dbReference>
<keyword evidence="5" id="KW-0539">Nucleus</keyword>
<dbReference type="Proteomes" id="UP000001861">
    <property type="component" value="Unassembled WGS sequence"/>
</dbReference>
<dbReference type="SUPFAM" id="SSF48371">
    <property type="entry name" value="ARM repeat"/>
    <property type="match status" value="2"/>
</dbReference>
<comment type="subcellular location">
    <subcellularLocation>
        <location evidence="2">Cytoplasm</location>
    </subcellularLocation>
    <subcellularLocation>
        <location evidence="1">Nucleus</location>
    </subcellularLocation>
</comment>
<dbReference type="HOGENOM" id="CLU_002741_0_0_1"/>
<dbReference type="PROSITE" id="PS50176">
    <property type="entry name" value="ARM_REPEAT"/>
    <property type="match status" value="1"/>
</dbReference>
<dbReference type="GO" id="GO:0034657">
    <property type="term" value="C:GID complex"/>
    <property type="evidence" value="ECO:0007669"/>
    <property type="project" value="TreeGrafter"/>
</dbReference>
<dbReference type="STRING" id="240176.A8N087"/>
<dbReference type="GeneID" id="6004715"/>
<evidence type="ECO:0000256" key="4">
    <source>
        <dbReference type="ARBA" id="ARBA00022737"/>
    </source>
</evidence>
<dbReference type="GO" id="GO:0043161">
    <property type="term" value="P:proteasome-mediated ubiquitin-dependent protein catabolic process"/>
    <property type="evidence" value="ECO:0007669"/>
    <property type="project" value="TreeGrafter"/>
</dbReference>
<dbReference type="PANTHER" id="PTHR15651">
    <property type="entry name" value="ARMADILLO REPEAT-CONTAINING PROTEIN 8"/>
    <property type="match status" value="1"/>
</dbReference>
<comment type="caution">
    <text evidence="8">The sequence shown here is derived from an EMBL/GenBank/DDBJ whole genome shotgun (WGS) entry which is preliminary data.</text>
</comment>
<evidence type="ECO:0000256" key="1">
    <source>
        <dbReference type="ARBA" id="ARBA00004123"/>
    </source>
</evidence>
<evidence type="ECO:0000256" key="2">
    <source>
        <dbReference type="ARBA" id="ARBA00004496"/>
    </source>
</evidence>
<evidence type="ECO:0000313" key="8">
    <source>
        <dbReference type="EMBL" id="EAU93626.2"/>
    </source>
</evidence>
<keyword evidence="4" id="KW-0677">Repeat</keyword>
<dbReference type="VEuPathDB" id="FungiDB:CC1G_02856"/>
<dbReference type="InterPro" id="IPR016024">
    <property type="entry name" value="ARM-type_fold"/>
</dbReference>
<evidence type="ECO:0000256" key="7">
    <source>
        <dbReference type="SAM" id="MobiDB-lite"/>
    </source>
</evidence>
<dbReference type="GO" id="GO:0005737">
    <property type="term" value="C:cytoplasm"/>
    <property type="evidence" value="ECO:0007669"/>
    <property type="project" value="UniProtKB-SubCell"/>
</dbReference>